<name>A0ABT9PKR5_9ACTO</name>
<keyword evidence="2" id="KW-1185">Reference proteome</keyword>
<protein>
    <submittedName>
        <fullName evidence="1">Uncharacterized protein</fullName>
    </submittedName>
</protein>
<proteinExistence type="predicted"/>
<dbReference type="RefSeq" id="WP_307635312.1">
    <property type="nucleotide sequence ID" value="NZ_JAUSQL010000001.1"/>
</dbReference>
<evidence type="ECO:0000313" key="2">
    <source>
        <dbReference type="Proteomes" id="UP001230145"/>
    </source>
</evidence>
<sequence>MENVEMVFQSDPGHVLRPPTCDEGIISFTTDDFTTSPISTRVLYLDARELDAAT</sequence>
<reference evidence="1 2" key="1">
    <citation type="submission" date="2023-07" db="EMBL/GenBank/DDBJ databases">
        <title>Sequencing the genomes of 1000 actinobacteria strains.</title>
        <authorList>
            <person name="Klenk H.-P."/>
        </authorList>
    </citation>
    <scope>NUCLEOTIDE SEQUENCE [LARGE SCALE GENOMIC DNA]</scope>
    <source>
        <strain evidence="1 2">DSM 19515</strain>
    </source>
</reference>
<evidence type="ECO:0000313" key="1">
    <source>
        <dbReference type="EMBL" id="MDP9833318.1"/>
    </source>
</evidence>
<gene>
    <name evidence="1" type="ORF">J2S45_001997</name>
</gene>
<dbReference type="Proteomes" id="UP001230145">
    <property type="component" value="Unassembled WGS sequence"/>
</dbReference>
<organism evidence="1 2">
    <name type="scientific">Trueperella abortisuis</name>
    <dbReference type="NCBI Taxonomy" id="445930"/>
    <lineage>
        <taxon>Bacteria</taxon>
        <taxon>Bacillati</taxon>
        <taxon>Actinomycetota</taxon>
        <taxon>Actinomycetes</taxon>
        <taxon>Actinomycetales</taxon>
        <taxon>Actinomycetaceae</taxon>
        <taxon>Trueperella</taxon>
    </lineage>
</organism>
<accession>A0ABT9PKR5</accession>
<dbReference type="EMBL" id="JAUSQL010000001">
    <property type="protein sequence ID" value="MDP9833318.1"/>
    <property type="molecule type" value="Genomic_DNA"/>
</dbReference>
<comment type="caution">
    <text evidence="1">The sequence shown here is derived from an EMBL/GenBank/DDBJ whole genome shotgun (WGS) entry which is preliminary data.</text>
</comment>